<keyword evidence="1" id="KW-0812">Transmembrane</keyword>
<dbReference type="KEGG" id="pacp:FAZ97_27925"/>
<dbReference type="EMBL" id="CP046911">
    <property type="protein sequence ID" value="QGZ58786.1"/>
    <property type="molecule type" value="Genomic_DNA"/>
</dbReference>
<name>A0A7Z2GBW2_9BURK</name>
<evidence type="ECO:0000256" key="1">
    <source>
        <dbReference type="SAM" id="Phobius"/>
    </source>
</evidence>
<protein>
    <submittedName>
        <fullName evidence="2">Uncharacterized protein</fullName>
    </submittedName>
</protein>
<keyword evidence="1" id="KW-1133">Transmembrane helix</keyword>
<evidence type="ECO:0000313" key="3">
    <source>
        <dbReference type="Proteomes" id="UP000434209"/>
    </source>
</evidence>
<dbReference type="OrthoDB" id="9105212at2"/>
<accession>A0A7Z2GBW2</accession>
<evidence type="ECO:0000313" key="2">
    <source>
        <dbReference type="EMBL" id="QGZ58786.1"/>
    </source>
</evidence>
<keyword evidence="3" id="KW-1185">Reference proteome</keyword>
<dbReference type="AlphaFoldDB" id="A0A7Z2GBW2"/>
<sequence>MAIDTSRHFGATATTVRHAGAMPTMRVLKVTLGWSITACGLLLLLCDMSTTTAALLHGVASAILKAIA</sequence>
<proteinExistence type="predicted"/>
<organism evidence="2 3">
    <name type="scientific">Paraburkholderia acidiphila</name>
    <dbReference type="NCBI Taxonomy" id="2571747"/>
    <lineage>
        <taxon>Bacteria</taxon>
        <taxon>Pseudomonadati</taxon>
        <taxon>Pseudomonadota</taxon>
        <taxon>Betaproteobacteria</taxon>
        <taxon>Burkholderiales</taxon>
        <taxon>Burkholderiaceae</taxon>
        <taxon>Paraburkholderia</taxon>
    </lineage>
</organism>
<dbReference type="Proteomes" id="UP000434209">
    <property type="component" value="Chromosome 3"/>
</dbReference>
<dbReference type="RefSeq" id="WP_158761905.1">
    <property type="nucleotide sequence ID" value="NZ_CP046911.1"/>
</dbReference>
<reference evidence="2 3" key="1">
    <citation type="submission" date="2019-12" db="EMBL/GenBank/DDBJ databases">
        <title>Paraburkholderia acidiphila 7Q-K02 sp. nov and Paraburkholderia acidisoli DHF22 sp. nov., two strains isolated from forest soil.</title>
        <authorList>
            <person name="Gao Z."/>
            <person name="Qiu L."/>
        </authorList>
    </citation>
    <scope>NUCLEOTIDE SEQUENCE [LARGE SCALE GENOMIC DNA]</scope>
    <source>
        <strain evidence="2 3">7Q-K02</strain>
    </source>
</reference>
<feature type="transmembrane region" description="Helical" evidence="1">
    <location>
        <begin position="32"/>
        <end position="56"/>
    </location>
</feature>
<gene>
    <name evidence="2" type="ORF">FAZ97_27925</name>
</gene>
<keyword evidence="1" id="KW-0472">Membrane</keyword>